<keyword evidence="1" id="KW-0946">Virion</keyword>
<evidence type="ECO:0000313" key="2">
    <source>
        <dbReference type="Proteomes" id="UP000676086"/>
    </source>
</evidence>
<accession>A0A8S5L024</accession>
<dbReference type="EMBL" id="BK013681">
    <property type="protein sequence ID" value="DAD50977.1"/>
    <property type="molecule type" value="Genomic_RNA"/>
</dbReference>
<proteinExistence type="predicted"/>
<dbReference type="Proteomes" id="UP000676086">
    <property type="component" value="Segment"/>
</dbReference>
<reference evidence="1" key="1">
    <citation type="submission" date="2020-09" db="EMBL/GenBank/DDBJ databases">
        <title>Leviviricetes taxonomy.</title>
        <authorList>
            <person name="Stockdale S.R."/>
            <person name="Callanan J."/>
            <person name="Adriaenssens E.M."/>
            <person name="Kuhn J.H."/>
            <person name="Rumnieks J."/>
            <person name="Shkoporov A."/>
            <person name="Draper L.A."/>
            <person name="Ross P."/>
            <person name="Hill C."/>
        </authorList>
    </citation>
    <scope>NUCLEOTIDE SEQUENCE</scope>
</reference>
<gene>
    <name evidence="1" type="primary">SRR6960509_3_2</name>
</gene>
<sequence length="166" mass="17883">MSKSIDFGYTDTAIGGSPTLNLLRGSVNFGADFRVKTDKKDELVLTNITSPIDRPEKFRIAYSVVENAYTGSGISPGYQAPSLKGASVLIQLTEVASITDSEDPSFRVDAPISVHCVVKVPAIEELTETHIQTVLARMLSGFYETGSTTTTRLKALIRGSLIPTDL</sequence>
<keyword evidence="1" id="KW-0167">Capsid protein</keyword>
<dbReference type="GeneID" id="80399470"/>
<evidence type="ECO:0000313" key="1">
    <source>
        <dbReference type="EMBL" id="DAD50977.1"/>
    </source>
</evidence>
<name>A0A8S5L024_9VIRU</name>
<dbReference type="KEGG" id="vg:80399470"/>
<dbReference type="GO" id="GO:0019028">
    <property type="term" value="C:viral capsid"/>
    <property type="evidence" value="ECO:0007669"/>
    <property type="project" value="UniProtKB-KW"/>
</dbReference>
<protein>
    <submittedName>
        <fullName evidence="1">Coat protein</fullName>
    </submittedName>
</protein>
<organism evidence="1 2">
    <name type="scientific">ssRNA phage SRR6960509_3</name>
    <dbReference type="NCBI Taxonomy" id="2786530"/>
    <lineage>
        <taxon>Viruses</taxon>
        <taxon>Riboviria</taxon>
        <taxon>Orthornavirae</taxon>
        <taxon>Lenarviricota</taxon>
        <taxon>Leviviricetes</taxon>
        <taxon>Timlovirales</taxon>
        <taxon>Blumeviridae</taxon>
        <taxon>Pahdacivirus</taxon>
        <taxon>Pahdacivirus asiadaptatum</taxon>
    </lineage>
</organism>
<dbReference type="RefSeq" id="YP_010770221.1">
    <property type="nucleotide sequence ID" value="NC_074200.1"/>
</dbReference>
<keyword evidence="2" id="KW-1185">Reference proteome</keyword>